<feature type="domain" description="HTH tetR-type" evidence="3">
    <location>
        <begin position="17"/>
        <end position="77"/>
    </location>
</feature>
<protein>
    <submittedName>
        <fullName evidence="4">AcrR family transcriptional regulator</fullName>
    </submittedName>
</protein>
<dbReference type="Gene3D" id="1.10.357.10">
    <property type="entry name" value="Tetracycline Repressor, domain 2"/>
    <property type="match status" value="1"/>
</dbReference>
<dbReference type="Pfam" id="PF00440">
    <property type="entry name" value="TetR_N"/>
    <property type="match status" value="1"/>
</dbReference>
<evidence type="ECO:0000313" key="4">
    <source>
        <dbReference type="EMBL" id="NYD31086.1"/>
    </source>
</evidence>
<dbReference type="SUPFAM" id="SSF46689">
    <property type="entry name" value="Homeodomain-like"/>
    <property type="match status" value="1"/>
</dbReference>
<evidence type="ECO:0000256" key="1">
    <source>
        <dbReference type="ARBA" id="ARBA00023125"/>
    </source>
</evidence>
<feature type="DNA-binding region" description="H-T-H motif" evidence="2">
    <location>
        <begin position="40"/>
        <end position="59"/>
    </location>
</feature>
<dbReference type="InterPro" id="IPR001647">
    <property type="entry name" value="HTH_TetR"/>
</dbReference>
<evidence type="ECO:0000259" key="3">
    <source>
        <dbReference type="PROSITE" id="PS50977"/>
    </source>
</evidence>
<dbReference type="InterPro" id="IPR009057">
    <property type="entry name" value="Homeodomain-like_sf"/>
</dbReference>
<dbReference type="Pfam" id="PF17940">
    <property type="entry name" value="TetR_C_31"/>
    <property type="match status" value="1"/>
</dbReference>
<dbReference type="InterPro" id="IPR036271">
    <property type="entry name" value="Tet_transcr_reg_TetR-rel_C_sf"/>
</dbReference>
<comment type="caution">
    <text evidence="4">The sequence shown here is derived from an EMBL/GenBank/DDBJ whole genome shotgun (WGS) entry which is preliminary data.</text>
</comment>
<keyword evidence="1 2" id="KW-0238">DNA-binding</keyword>
<dbReference type="AlphaFoldDB" id="A0A852RP97"/>
<dbReference type="InterPro" id="IPR041583">
    <property type="entry name" value="TetR_C_31"/>
</dbReference>
<dbReference type="Proteomes" id="UP000582231">
    <property type="component" value="Unassembled WGS sequence"/>
</dbReference>
<dbReference type="GO" id="GO:0003677">
    <property type="term" value="F:DNA binding"/>
    <property type="evidence" value="ECO:0007669"/>
    <property type="project" value="UniProtKB-UniRule"/>
</dbReference>
<evidence type="ECO:0000313" key="5">
    <source>
        <dbReference type="Proteomes" id="UP000582231"/>
    </source>
</evidence>
<dbReference type="RefSeq" id="WP_179727248.1">
    <property type="nucleotide sequence ID" value="NZ_BAABEF010000001.1"/>
</dbReference>
<dbReference type="EMBL" id="JACCBF010000001">
    <property type="protein sequence ID" value="NYD31086.1"/>
    <property type="molecule type" value="Genomic_DNA"/>
</dbReference>
<keyword evidence="5" id="KW-1185">Reference proteome</keyword>
<dbReference type="SUPFAM" id="SSF48498">
    <property type="entry name" value="Tetracyclin repressor-like, C-terminal domain"/>
    <property type="match status" value="1"/>
</dbReference>
<evidence type="ECO:0000256" key="2">
    <source>
        <dbReference type="PROSITE-ProRule" id="PRU00335"/>
    </source>
</evidence>
<proteinExistence type="predicted"/>
<name>A0A852RP97_9ACTN</name>
<accession>A0A852RP97</accession>
<organism evidence="4 5">
    <name type="scientific">Nocardioides kongjuensis</name>
    <dbReference type="NCBI Taxonomy" id="349522"/>
    <lineage>
        <taxon>Bacteria</taxon>
        <taxon>Bacillati</taxon>
        <taxon>Actinomycetota</taxon>
        <taxon>Actinomycetes</taxon>
        <taxon>Propionibacteriales</taxon>
        <taxon>Nocardioidaceae</taxon>
        <taxon>Nocardioides</taxon>
    </lineage>
</organism>
<dbReference type="PROSITE" id="PS50977">
    <property type="entry name" value="HTH_TETR_2"/>
    <property type="match status" value="1"/>
</dbReference>
<gene>
    <name evidence="4" type="ORF">BJ958_002632</name>
</gene>
<sequence length="191" mass="20305">MSQADQSDQPEETGPANATRERLLDAAIHIAGTLGTDQVTYRSVAARIGVAHSLVRFHFGTREAMLTAAFERAARHDAAAAHLRADDVSDLAGDLVALLADDPARQLLQYDFLLRAARGHGSLPDVAALYDHYIAQVAATLDSSGIDDPDGSLADLVFAALDGLVLQHFVYGDSARTQVALDRMRALLSGA</sequence>
<reference evidence="4 5" key="1">
    <citation type="submission" date="2020-07" db="EMBL/GenBank/DDBJ databases">
        <title>Sequencing the genomes of 1000 actinobacteria strains.</title>
        <authorList>
            <person name="Klenk H.-P."/>
        </authorList>
    </citation>
    <scope>NUCLEOTIDE SEQUENCE [LARGE SCALE GENOMIC DNA]</scope>
    <source>
        <strain evidence="4 5">DSM 19082</strain>
    </source>
</reference>